<dbReference type="EMBL" id="JAWNFV010000014">
    <property type="protein sequence ID" value="MDY5141019.1"/>
    <property type="molecule type" value="Genomic_DNA"/>
</dbReference>
<keyword evidence="3" id="KW-1185">Reference proteome</keyword>
<comment type="caution">
    <text evidence="1">The sequence shown here is derived from an EMBL/GenBank/DDBJ whole genome shotgun (WGS) entry which is preliminary data.</text>
</comment>
<name>A0AAW9HDI2_9ACTO</name>
<organism evidence="1 4">
    <name type="scientific">Actinotignum timonense</name>
    <dbReference type="NCBI Taxonomy" id="1870995"/>
    <lineage>
        <taxon>Bacteria</taxon>
        <taxon>Bacillati</taxon>
        <taxon>Actinomycetota</taxon>
        <taxon>Actinomycetes</taxon>
        <taxon>Actinomycetales</taxon>
        <taxon>Actinomycetaceae</taxon>
        <taxon>Actinotignum</taxon>
    </lineage>
</organism>
<reference evidence="1 3" key="1">
    <citation type="submission" date="2023-10" db="EMBL/GenBank/DDBJ databases">
        <title>Whole Genome based description of the genera Actinobaculum and Actinotignum reveals a complex phylogenetic relationship within the species included in the genus Actinotignum.</title>
        <authorList>
            <person name="Jensen C.S."/>
            <person name="Dargis R."/>
            <person name="Kemp M."/>
            <person name="Christensen J.J."/>
        </authorList>
    </citation>
    <scope>NUCLEOTIDE SEQUENCE</scope>
    <source>
        <strain evidence="2 3">SLA_B089</strain>
        <strain evidence="1">SLA_B245</strain>
    </source>
</reference>
<accession>A0AAW9HDI2</accession>
<gene>
    <name evidence="1" type="ORF">R6G74_06815</name>
    <name evidence="2" type="ORF">R6P33_05455</name>
</gene>
<sequence length="338" mass="38355">MSESSDRQFSAIYTSEPQLTRALAAEIRNAPRVVEQYFSKLLNCNLGELVDVGCEKEQRVDVKLTFKSSTEEISLAIEAKIDHFLSEDQISREREVCNYLILLVLEENDAVDYRDKVDGVITWSDILGRFTEPRLLISDVYAIPAQKVQVERKLHDALEGRRIPGWEFKVERGNAGMPAITIYSPFHSNGSQLCGQIQVIGRSMPKDLDDVKLEFYVGTKVSETEECYPDPELGIEPQWVTNARVLYDRVLEGDPGKFDLKATNHHSSSKKGLGPRRQQITKKYFPNHPWLARGYITDSLGVRSYPRPIDEVRELADDAIRLFTSWFAALGESASPEL</sequence>
<evidence type="ECO:0000313" key="1">
    <source>
        <dbReference type="EMBL" id="MDY5141019.1"/>
    </source>
</evidence>
<evidence type="ECO:0008006" key="5">
    <source>
        <dbReference type="Google" id="ProtNLM"/>
    </source>
</evidence>
<proteinExistence type="predicted"/>
<protein>
    <recommendedName>
        <fullName evidence="5">PD-(D/E)XK motif protein</fullName>
    </recommendedName>
</protein>
<evidence type="ECO:0000313" key="3">
    <source>
        <dbReference type="Proteomes" id="UP001284901"/>
    </source>
</evidence>
<dbReference type="RefSeq" id="WP_143231830.1">
    <property type="nucleotide sequence ID" value="NZ_CAUPFC010000013.1"/>
</dbReference>
<dbReference type="AlphaFoldDB" id="A0AAW9HDI2"/>
<dbReference type="EMBL" id="JAWNFY010000013">
    <property type="protein sequence ID" value="MDY5146470.1"/>
    <property type="molecule type" value="Genomic_DNA"/>
</dbReference>
<evidence type="ECO:0000313" key="2">
    <source>
        <dbReference type="EMBL" id="MDY5146470.1"/>
    </source>
</evidence>
<dbReference type="Proteomes" id="UP001288320">
    <property type="component" value="Unassembled WGS sequence"/>
</dbReference>
<dbReference type="Proteomes" id="UP001284901">
    <property type="component" value="Unassembled WGS sequence"/>
</dbReference>
<dbReference type="GeneID" id="92813216"/>
<evidence type="ECO:0000313" key="4">
    <source>
        <dbReference type="Proteomes" id="UP001288320"/>
    </source>
</evidence>